<proteinExistence type="predicted"/>
<dbReference type="PROSITE" id="PS00022">
    <property type="entry name" value="EGF_1"/>
    <property type="match status" value="2"/>
</dbReference>
<feature type="domain" description="EGF-like" evidence="5">
    <location>
        <begin position="305"/>
        <end position="337"/>
    </location>
</feature>
<evidence type="ECO:0000256" key="3">
    <source>
        <dbReference type="SAM" id="MobiDB-lite"/>
    </source>
</evidence>
<keyword evidence="4" id="KW-0472">Membrane</keyword>
<accession>A0A397JGE5</accession>
<dbReference type="CDD" id="cd00055">
    <property type="entry name" value="EGF_Lam"/>
    <property type="match status" value="2"/>
</dbReference>
<keyword evidence="7" id="KW-1185">Reference proteome</keyword>
<evidence type="ECO:0000256" key="2">
    <source>
        <dbReference type="PROSITE-ProRule" id="PRU00076"/>
    </source>
</evidence>
<dbReference type="InterPro" id="IPR000742">
    <property type="entry name" value="EGF"/>
</dbReference>
<dbReference type="PANTHER" id="PTHR23275:SF100">
    <property type="entry name" value="EGF-LIKE DOMAIN-CONTAINING PROTEIN"/>
    <property type="match status" value="1"/>
</dbReference>
<dbReference type="InterPro" id="IPR052798">
    <property type="entry name" value="Giardia_VSA"/>
</dbReference>
<feature type="disulfide bond" evidence="2">
    <location>
        <begin position="309"/>
        <end position="319"/>
    </location>
</feature>
<keyword evidence="1 2" id="KW-0245">EGF-like domain</keyword>
<dbReference type="SMART" id="SM00180">
    <property type="entry name" value="EGF_Lam"/>
    <property type="match status" value="3"/>
</dbReference>
<dbReference type="AlphaFoldDB" id="A0A397JGE5"/>
<evidence type="ECO:0000259" key="5">
    <source>
        <dbReference type="PROSITE" id="PS50026"/>
    </source>
</evidence>
<sequence>MEMEITLTKFIRNSQSNTCLQHLSKNSTGSSCFSPSSISCPVERFGEIPDSVKWNLIPVDPSQNSTNTTEIFIKSFDNQFCLSSSSGICSCDNNDINQKWKYNGENLISTQNAEECLNNNFGLTNCQVNDGSISWKSYYVAPNAVNIYTKTLFLGNSSQLPVGTYSSEKLPSSIFSSQFSLEVPPGFQFIIDNGNNNIKIYENDIAQFDAIGKDLTITVKIKPGIIIYEQPTYFGESNFLEMGIDFFNSSTQIIGSIMVPNEIRGVTWLTENFLGNNLGLFEPIPDFSGVNLTSKQISANDLSISSNTCQDECGSGGYCSGNNTCTCKPGFTGSRCEQCVSGFWGPNCEACSTTCGSPAQFTCNDGVSGTGKCKCTKGFMGASCNICAPGFYGDGNNCQACDCGTGGICDQQGICSCISGWDKDSTNKCNTCKKGYYLSNNDCKACAPGCATCSSDGTCTSCLDGLQLSTDGKTCTPVSTSPTPCLATQYFDGNVCVPCDPSCDSCYGGTPSSCLTCASPNLYLEGFCVSPVDGKCTIPSSPSQVFFADNTQGICQACPSSCTDCAFDSSATLVKCSKCIPGYVLDIDQCVQSCPDGKVINPDDRATCIACSQNCATCDGPSTDQCLSCQDPSQFSLNGVCSATPCPSSYVTQNNTCVKCHPDCLECSGQGINQCTKCPLNRPILTDKGQCIESCSIGTFEDSTTGKCQACDSSCSSCFGPKSDQCLGCSDVSKFLQNGACNNECPSGTIMLRSERICYKTNDNIIFPSNNNDSENIGNSNKLKWWKILLIVLSATILMIILLFVIRSCAIRRRRAKTDSFKEQIDGVAVAKQMNSFLNSPTSTNSSARSSINNAAAAKLKRISRPEISYGTPSLKSGLRPHEFDTETFLNFGILTSNKNNKDKDKRLNTPSTPTSPSPLSQVFSTTKIKDNRDTPTPPPAYNSEEGSYWDQYKKRKSTYSGRDYLKWKSGKKFEDHLKVEGSKEGEVDILIQTGQRSSLRRSTSNLRRSALGNFGLEDQNRYSSASYNTNGAGVGGSENNYLSSYRNDNSSSVYSVNSLGERSNASIGGCSGFDTILGAYASSSNGDETSMNAYGRNSKASVVSNVSSLQRSNTVPIKRDEKWGSNWI</sequence>
<evidence type="ECO:0000256" key="1">
    <source>
        <dbReference type="ARBA" id="ARBA00022536"/>
    </source>
</evidence>
<protein>
    <recommendedName>
        <fullName evidence="5">EGF-like domain-containing protein</fullName>
    </recommendedName>
</protein>
<dbReference type="SMART" id="SM00261">
    <property type="entry name" value="FU"/>
    <property type="match status" value="7"/>
</dbReference>
<feature type="transmembrane region" description="Helical" evidence="4">
    <location>
        <begin position="785"/>
        <end position="806"/>
    </location>
</feature>
<keyword evidence="4" id="KW-0812">Transmembrane</keyword>
<dbReference type="OrthoDB" id="2412841at2759"/>
<dbReference type="PANTHER" id="PTHR23275">
    <property type="entry name" value="CABRIOLET.-RELATED"/>
    <property type="match status" value="1"/>
</dbReference>
<dbReference type="SUPFAM" id="SSF57184">
    <property type="entry name" value="Growth factor receptor domain"/>
    <property type="match status" value="4"/>
</dbReference>
<feature type="disulfide bond" evidence="2">
    <location>
        <begin position="327"/>
        <end position="336"/>
    </location>
</feature>
<name>A0A397JGE5_9GLOM</name>
<dbReference type="Proteomes" id="UP000266861">
    <property type="component" value="Unassembled WGS sequence"/>
</dbReference>
<comment type="caution">
    <text evidence="6">The sequence shown here is derived from an EMBL/GenBank/DDBJ whole genome shotgun (WGS) entry which is preliminary data.</text>
</comment>
<dbReference type="PROSITE" id="PS50026">
    <property type="entry name" value="EGF_3"/>
    <property type="match status" value="1"/>
</dbReference>
<evidence type="ECO:0000313" key="6">
    <source>
        <dbReference type="EMBL" id="RHZ87101.1"/>
    </source>
</evidence>
<gene>
    <name evidence="6" type="ORF">Glove_40g11</name>
</gene>
<feature type="region of interest" description="Disordered" evidence="3">
    <location>
        <begin position="900"/>
        <end position="948"/>
    </location>
</feature>
<organism evidence="6 7">
    <name type="scientific">Diversispora epigaea</name>
    <dbReference type="NCBI Taxonomy" id="1348612"/>
    <lineage>
        <taxon>Eukaryota</taxon>
        <taxon>Fungi</taxon>
        <taxon>Fungi incertae sedis</taxon>
        <taxon>Mucoromycota</taxon>
        <taxon>Glomeromycotina</taxon>
        <taxon>Glomeromycetes</taxon>
        <taxon>Diversisporales</taxon>
        <taxon>Diversisporaceae</taxon>
        <taxon>Diversispora</taxon>
    </lineage>
</organism>
<keyword evidence="4" id="KW-1133">Transmembrane helix</keyword>
<dbReference type="Gene3D" id="2.170.300.10">
    <property type="entry name" value="Tie2 ligand-binding domain superfamily"/>
    <property type="match status" value="1"/>
</dbReference>
<comment type="caution">
    <text evidence="2">Lacks conserved residue(s) required for the propagation of feature annotation.</text>
</comment>
<evidence type="ECO:0000256" key="4">
    <source>
        <dbReference type="SAM" id="Phobius"/>
    </source>
</evidence>
<dbReference type="EMBL" id="PQFF01000038">
    <property type="protein sequence ID" value="RHZ87101.1"/>
    <property type="molecule type" value="Genomic_DNA"/>
</dbReference>
<dbReference type="InterPro" id="IPR006212">
    <property type="entry name" value="Furin_repeat"/>
</dbReference>
<dbReference type="CDD" id="cd00064">
    <property type="entry name" value="FU"/>
    <property type="match status" value="5"/>
</dbReference>
<keyword evidence="2" id="KW-1015">Disulfide bond</keyword>
<dbReference type="InterPro" id="IPR002049">
    <property type="entry name" value="LE_dom"/>
</dbReference>
<dbReference type="PROSITE" id="PS01248">
    <property type="entry name" value="EGF_LAM_1"/>
    <property type="match status" value="1"/>
</dbReference>
<evidence type="ECO:0000313" key="7">
    <source>
        <dbReference type="Proteomes" id="UP000266861"/>
    </source>
</evidence>
<feature type="compositionally biased region" description="Low complexity" evidence="3">
    <location>
        <begin position="910"/>
        <end position="919"/>
    </location>
</feature>
<dbReference type="Gene3D" id="2.10.220.10">
    <property type="entry name" value="Hormone Receptor, Insulin-like Growth Factor Receptor 1, Chain A, domain 2"/>
    <property type="match status" value="4"/>
</dbReference>
<dbReference type="STRING" id="1348612.A0A397JGE5"/>
<dbReference type="SMART" id="SM00181">
    <property type="entry name" value="EGF"/>
    <property type="match status" value="5"/>
</dbReference>
<dbReference type="InterPro" id="IPR009030">
    <property type="entry name" value="Growth_fac_rcpt_cys_sf"/>
</dbReference>
<reference evidence="6 7" key="1">
    <citation type="submission" date="2018-08" db="EMBL/GenBank/DDBJ databases">
        <title>Genome and evolution of the arbuscular mycorrhizal fungus Diversispora epigaea (formerly Glomus versiforme) and its bacterial endosymbionts.</title>
        <authorList>
            <person name="Sun X."/>
            <person name="Fei Z."/>
            <person name="Harrison M."/>
        </authorList>
    </citation>
    <scope>NUCLEOTIDE SEQUENCE [LARGE SCALE GENOMIC DNA]</scope>
    <source>
        <strain evidence="6 7">IT104</strain>
    </source>
</reference>